<keyword evidence="1" id="KW-0472">Membrane</keyword>
<evidence type="ECO:0000256" key="1">
    <source>
        <dbReference type="SAM" id="Phobius"/>
    </source>
</evidence>
<sequence>MNIISSVGIIVFSLAIWVSRGTCDDNCTKMCNDQFPGSEFEPISILDVDSLCKNYKHLHCHYLCENDTTEVPSHENLYHSYNMMCFYFAQEFKDHVLPCFNKHKEKYEKSCGEKEKAVGEVLKKMKAKPMRNDLDKDCNALQSLRDCFVSAYGPYCYYDGDGGERDVTIVQKFAKSRFSILANLFEYHGDQVSEIPGDCLKVIDGDGLPKFTYAPEYYDDTTDPPHNLKADKNNTASGVATASVVPAFVAMAALIIIFD</sequence>
<dbReference type="EMBL" id="JAKKPZ010000004">
    <property type="protein sequence ID" value="KAI1722223.1"/>
    <property type="molecule type" value="Genomic_DNA"/>
</dbReference>
<keyword evidence="2" id="KW-0732">Signal</keyword>
<dbReference type="AlphaFoldDB" id="A0AAD4NB94"/>
<feature type="signal peptide" evidence="2">
    <location>
        <begin position="1"/>
        <end position="23"/>
    </location>
</feature>
<proteinExistence type="predicted"/>
<feature type="chain" id="PRO_5041934309" evidence="2">
    <location>
        <begin position="24"/>
        <end position="259"/>
    </location>
</feature>
<reference evidence="3" key="1">
    <citation type="submission" date="2022-01" db="EMBL/GenBank/DDBJ databases">
        <title>Genome Sequence Resource for Two Populations of Ditylenchus destructor, the Migratory Endoparasitic Phytonematode.</title>
        <authorList>
            <person name="Zhang H."/>
            <person name="Lin R."/>
            <person name="Xie B."/>
        </authorList>
    </citation>
    <scope>NUCLEOTIDE SEQUENCE</scope>
    <source>
        <strain evidence="3">BazhouSP</strain>
    </source>
</reference>
<keyword evidence="1" id="KW-0812">Transmembrane</keyword>
<protein>
    <submittedName>
        <fullName evidence="3">Uncharacterized protein</fullName>
    </submittedName>
</protein>
<comment type="caution">
    <text evidence="3">The sequence shown here is derived from an EMBL/GenBank/DDBJ whole genome shotgun (WGS) entry which is preliminary data.</text>
</comment>
<organism evidence="3 4">
    <name type="scientific">Ditylenchus destructor</name>
    <dbReference type="NCBI Taxonomy" id="166010"/>
    <lineage>
        <taxon>Eukaryota</taxon>
        <taxon>Metazoa</taxon>
        <taxon>Ecdysozoa</taxon>
        <taxon>Nematoda</taxon>
        <taxon>Chromadorea</taxon>
        <taxon>Rhabditida</taxon>
        <taxon>Tylenchina</taxon>
        <taxon>Tylenchomorpha</taxon>
        <taxon>Sphaerularioidea</taxon>
        <taxon>Anguinidae</taxon>
        <taxon>Anguininae</taxon>
        <taxon>Ditylenchus</taxon>
    </lineage>
</organism>
<accession>A0AAD4NB94</accession>
<evidence type="ECO:0000256" key="2">
    <source>
        <dbReference type="SAM" id="SignalP"/>
    </source>
</evidence>
<keyword evidence="4" id="KW-1185">Reference proteome</keyword>
<gene>
    <name evidence="3" type="ORF">DdX_04532</name>
</gene>
<feature type="transmembrane region" description="Helical" evidence="1">
    <location>
        <begin position="236"/>
        <end position="258"/>
    </location>
</feature>
<name>A0AAD4NB94_9BILA</name>
<dbReference type="Proteomes" id="UP001201812">
    <property type="component" value="Unassembled WGS sequence"/>
</dbReference>
<keyword evidence="1" id="KW-1133">Transmembrane helix</keyword>
<evidence type="ECO:0000313" key="3">
    <source>
        <dbReference type="EMBL" id="KAI1722223.1"/>
    </source>
</evidence>
<evidence type="ECO:0000313" key="4">
    <source>
        <dbReference type="Proteomes" id="UP001201812"/>
    </source>
</evidence>